<keyword evidence="4" id="KW-0479">Metal-binding</keyword>
<name>A0ABN7B7G2_9HEMI</name>
<evidence type="ECO:0000256" key="9">
    <source>
        <dbReference type="SAM" id="Coils"/>
    </source>
</evidence>
<gene>
    <name evidence="12" type="ORF">NTJ_12616</name>
</gene>
<dbReference type="PANTHER" id="PTHR23323">
    <property type="entry name" value="VACUOLAR PROTEIN SORTING-ASSOCIATED PROTEIN"/>
    <property type="match status" value="1"/>
</dbReference>
<sequence length="954" mass="108649">MASLLDQFERESQKMISSASSNSATNPFDDEDTPIFQKVKLNFQPNALITHMAVSSDYVVVAMSNNVLLRIDPSKSQGSDGCSEIDLNRIVPGVMLTGLFLDPSAAHLLICFSTELLYIHKKSNKPKPISKVRGHEITAIGWPHPSYFTESNIPKPVLLGSARGHIFEVGISADDGLFQSTGEVYCKQVWNLGQRGSSVTDDVLSTITGLEYHRVDKSDTYFVIATTQDRLYQFVGRISNPEERPLLTSLFNRYLGLPESFHSLPGSVEFSRLQLFTPPAGVTPTSLCWLTAAGIYYGQIDIKGAPDGILTKTKMYNFPFTYPPPTSFLMTEFHILFVYSHQICAVSSLSEKLVFIDNFNEAFGQIVNIIQDPIRGMIWVYQERAAFKYKAIEEDKHVWQIYAEKGEYEEAKKFCKNDALKIDKVLRLQAESFFSKKEYEQSAIHYAASQESFELVALKFLEVKDDQALKTFLKQKLSLLRTDDKAQTTMLVLWILELLLTQLGDLRTKAKSNTKQYLDVQDELDAFLSMDYTKECLKSNLQSVYALMSSHGDQANLTKLAKSAGDYDKVITNFIRQGDCAQAIDVLRKQPKPETWYTYLADLLEYDSKLTLLSLRLAGRSISMEAVLPFLVAAYSPQNADDIIEYLEFSMNELNCRIKAVHNFLLYLLAKHRGDRLMFYLAIQGKEQSEVDYDVRYAVRVCKQFDRREACVYLYVLLGLWDQAVDLALKVSKALALQTVSQPQLSMSQDPKKLWLKIAKHVIEKENNIDEAMKLVESCELLKIEDVLEFFPDVTTIDHFKDAICASLQEYNQHIDDLKEEMEDATKSAQIIRNEINAFRSRHSIISASDLCGVCQKTLLTSPFYSFPCSHRFHMDCLITEITPLLNLETQELLQTLLKWEEDEESTAEKQKIRSDLDAILAAQCLFCGDLMISLIDKPFIQDCDFERIRKEWE</sequence>
<evidence type="ECO:0000256" key="7">
    <source>
        <dbReference type="ARBA" id="ARBA00023136"/>
    </source>
</evidence>
<comment type="subcellular location">
    <subcellularLocation>
        <location evidence="1">Late endosome membrane</location>
        <topology evidence="1">Peripheral membrane protein</topology>
        <orientation evidence="1">Cytoplasmic side</orientation>
    </subcellularLocation>
</comment>
<evidence type="ECO:0000256" key="4">
    <source>
        <dbReference type="ARBA" id="ARBA00022723"/>
    </source>
</evidence>
<keyword evidence="9" id="KW-0175">Coiled coil</keyword>
<dbReference type="InterPro" id="IPR058919">
    <property type="entry name" value="Pep3/Vps18_RING_C"/>
</dbReference>
<evidence type="ECO:0000259" key="11">
    <source>
        <dbReference type="Pfam" id="PF26148"/>
    </source>
</evidence>
<dbReference type="Pfam" id="PF05131">
    <property type="entry name" value="Pep3_Vps18"/>
    <property type="match status" value="1"/>
</dbReference>
<dbReference type="Proteomes" id="UP001307889">
    <property type="component" value="Chromosome 11"/>
</dbReference>
<dbReference type="InterPro" id="IPR007810">
    <property type="entry name" value="Pep3/Vps18_beta-prop"/>
</dbReference>
<feature type="domain" description="Pep3/Vps18 beta-propeller" evidence="10">
    <location>
        <begin position="34"/>
        <end position="390"/>
    </location>
</feature>
<evidence type="ECO:0000259" key="10">
    <source>
        <dbReference type="Pfam" id="PF05131"/>
    </source>
</evidence>
<dbReference type="InterPro" id="IPR000547">
    <property type="entry name" value="Clathrin_H-chain/VPS_repeat"/>
</dbReference>
<dbReference type="SUPFAM" id="SSF57850">
    <property type="entry name" value="RING/U-box"/>
    <property type="match status" value="1"/>
</dbReference>
<evidence type="ECO:0000256" key="3">
    <source>
        <dbReference type="ARBA" id="ARBA00017338"/>
    </source>
</evidence>
<dbReference type="PANTHER" id="PTHR23323:SF26">
    <property type="entry name" value="VACUOLAR PROTEIN SORTING-ASSOCIATED PROTEIN 18 HOMOLOG"/>
    <property type="match status" value="1"/>
</dbReference>
<evidence type="ECO:0000256" key="2">
    <source>
        <dbReference type="ARBA" id="ARBA00010454"/>
    </source>
</evidence>
<feature type="coiled-coil region" evidence="9">
    <location>
        <begin position="801"/>
        <end position="835"/>
    </location>
</feature>
<dbReference type="Pfam" id="PF26148">
    <property type="entry name" value="VPS18_RING_C"/>
    <property type="match status" value="1"/>
</dbReference>
<evidence type="ECO:0000256" key="6">
    <source>
        <dbReference type="ARBA" id="ARBA00022833"/>
    </source>
</evidence>
<evidence type="ECO:0000313" key="12">
    <source>
        <dbReference type="EMBL" id="BES99799.1"/>
    </source>
</evidence>
<dbReference type="EMBL" id="AP028919">
    <property type="protein sequence ID" value="BES99799.1"/>
    <property type="molecule type" value="Genomic_DNA"/>
</dbReference>
<evidence type="ECO:0000256" key="5">
    <source>
        <dbReference type="ARBA" id="ARBA00022771"/>
    </source>
</evidence>
<feature type="repeat" description="CHCR" evidence="8">
    <location>
        <begin position="614"/>
        <end position="771"/>
    </location>
</feature>
<accession>A0ABN7B7G2</accession>
<protein>
    <recommendedName>
        <fullName evidence="3">Vacuolar protein sorting-associated protein 18 homolog</fullName>
    </recommendedName>
</protein>
<keyword evidence="13" id="KW-1185">Reference proteome</keyword>
<keyword evidence="5" id="KW-0863">Zinc-finger</keyword>
<reference evidence="12 13" key="1">
    <citation type="submission" date="2023-09" db="EMBL/GenBank/DDBJ databases">
        <title>Nesidiocoris tenuis whole genome shotgun sequence.</title>
        <authorList>
            <person name="Shibata T."/>
            <person name="Shimoda M."/>
            <person name="Kobayashi T."/>
            <person name="Uehara T."/>
        </authorList>
    </citation>
    <scope>NUCLEOTIDE SEQUENCE [LARGE SCALE GENOMIC DNA]</scope>
    <source>
        <strain evidence="12 13">Japan</strain>
    </source>
</reference>
<dbReference type="CDD" id="cd16462">
    <property type="entry name" value="RING-H2_Pep3p-like"/>
    <property type="match status" value="1"/>
</dbReference>
<comment type="similarity">
    <text evidence="2">Belongs to the VPS18 family.</text>
</comment>
<evidence type="ECO:0000256" key="1">
    <source>
        <dbReference type="ARBA" id="ARBA00004492"/>
    </source>
</evidence>
<evidence type="ECO:0000313" key="13">
    <source>
        <dbReference type="Proteomes" id="UP001307889"/>
    </source>
</evidence>
<dbReference type="PROSITE" id="PS50236">
    <property type="entry name" value="CHCR"/>
    <property type="match status" value="1"/>
</dbReference>
<proteinExistence type="inferred from homology"/>
<feature type="domain" description="Pep3/Vps18 RING C-terminal" evidence="11">
    <location>
        <begin position="850"/>
        <end position="933"/>
    </location>
</feature>
<keyword evidence="6" id="KW-0862">Zinc</keyword>
<keyword evidence="7" id="KW-0472">Membrane</keyword>
<evidence type="ECO:0000256" key="8">
    <source>
        <dbReference type="PROSITE-ProRule" id="PRU01006"/>
    </source>
</evidence>
<organism evidence="12 13">
    <name type="scientific">Nesidiocoris tenuis</name>
    <dbReference type="NCBI Taxonomy" id="355587"/>
    <lineage>
        <taxon>Eukaryota</taxon>
        <taxon>Metazoa</taxon>
        <taxon>Ecdysozoa</taxon>
        <taxon>Arthropoda</taxon>
        <taxon>Hexapoda</taxon>
        <taxon>Insecta</taxon>
        <taxon>Pterygota</taxon>
        <taxon>Neoptera</taxon>
        <taxon>Paraneoptera</taxon>
        <taxon>Hemiptera</taxon>
        <taxon>Heteroptera</taxon>
        <taxon>Panheteroptera</taxon>
        <taxon>Cimicomorpha</taxon>
        <taxon>Miridae</taxon>
        <taxon>Dicyphina</taxon>
        <taxon>Nesidiocoris</taxon>
    </lineage>
</organism>